<evidence type="ECO:0000313" key="1">
    <source>
        <dbReference type="EMBL" id="ABF45906.1"/>
    </source>
</evidence>
<name>Q1IXX8_DEIGD</name>
<dbReference type="KEGG" id="dge:Dgeo_1611"/>
<organism evidence="1 2">
    <name type="scientific">Deinococcus geothermalis (strain DSM 11300 / CIP 105573 / AG-3a)</name>
    <dbReference type="NCBI Taxonomy" id="319795"/>
    <lineage>
        <taxon>Bacteria</taxon>
        <taxon>Thermotogati</taxon>
        <taxon>Deinococcota</taxon>
        <taxon>Deinococci</taxon>
        <taxon>Deinococcales</taxon>
        <taxon>Deinococcaceae</taxon>
        <taxon>Deinococcus</taxon>
    </lineage>
</organism>
<keyword evidence="2" id="KW-1185">Reference proteome</keyword>
<dbReference type="RefSeq" id="WP_011530740.1">
    <property type="nucleotide sequence ID" value="NC_008025.1"/>
</dbReference>
<dbReference type="EMBL" id="CP000359">
    <property type="protein sequence ID" value="ABF45906.1"/>
    <property type="molecule type" value="Genomic_DNA"/>
</dbReference>
<proteinExistence type="predicted"/>
<dbReference type="Proteomes" id="UP000002431">
    <property type="component" value="Chromosome"/>
</dbReference>
<protein>
    <submittedName>
        <fullName evidence="1">Orotate phosphoribosyltransferase related protein</fullName>
    </submittedName>
</protein>
<reference evidence="1" key="1">
    <citation type="submission" date="2006-04" db="EMBL/GenBank/DDBJ databases">
        <title>Complete sequence of chromosome of Deinococcus geothermalis DSM 11300.</title>
        <authorList>
            <consortium name="US DOE Joint Genome Institute"/>
            <person name="Copeland A."/>
            <person name="Lucas S."/>
            <person name="Lapidus A."/>
            <person name="Barry K."/>
            <person name="Detter J.C."/>
            <person name="Glavina del Rio T."/>
            <person name="Hammon N."/>
            <person name="Israni S."/>
            <person name="Dalin E."/>
            <person name="Tice H."/>
            <person name="Pitluck S."/>
            <person name="Brettin T."/>
            <person name="Bruce D."/>
            <person name="Han C."/>
            <person name="Tapia R."/>
            <person name="Saunders E."/>
            <person name="Gilna P."/>
            <person name="Schmutz J."/>
            <person name="Larimer F."/>
            <person name="Land M."/>
            <person name="Hauser L."/>
            <person name="Kyrpides N."/>
            <person name="Kim E."/>
            <person name="Daly M.J."/>
            <person name="Fredrickson J.K."/>
            <person name="Makarova K.S."/>
            <person name="Gaidamakova E.K."/>
            <person name="Zhai M."/>
            <person name="Richardson P."/>
        </authorList>
    </citation>
    <scope>NUCLEOTIDE SEQUENCE</scope>
    <source>
        <strain evidence="1">DSM 11300</strain>
    </source>
</reference>
<keyword evidence="1" id="KW-0808">Transferase</keyword>
<sequence length="166" mass="18182">MHRAFRDAVAELLPSEARLRTWLAALSEREWEELAGLFAASLPELDGVLALPGGEHFAQALARARGIPVLDSGLHGAADLFPGEIALVTAQLQDGLPELEALLRAERRGLRVLAVVAAIERSDAPGRTRLELQDLRVWSAVRLADTPEGLAFERRSPRPWSWPKVS</sequence>
<dbReference type="GO" id="GO:0016757">
    <property type="term" value="F:glycosyltransferase activity"/>
    <property type="evidence" value="ECO:0007669"/>
    <property type="project" value="UniProtKB-KW"/>
</dbReference>
<evidence type="ECO:0000313" key="2">
    <source>
        <dbReference type="Proteomes" id="UP000002431"/>
    </source>
</evidence>
<gene>
    <name evidence="1" type="ordered locus">Dgeo_1611</name>
</gene>
<accession>Q1IXX8</accession>
<dbReference type="AlphaFoldDB" id="Q1IXX8"/>
<dbReference type="HOGENOM" id="CLU_1568166_0_0_0"/>
<keyword evidence="1" id="KW-0328">Glycosyltransferase</keyword>